<reference evidence="2 3" key="1">
    <citation type="submission" date="2012-08" db="EMBL/GenBank/DDBJ databases">
        <authorList>
            <person name="Gan P.H.P."/>
            <person name="Ikeda K."/>
            <person name="Irieda H."/>
            <person name="Narusaka M."/>
            <person name="O'Connell R.J."/>
            <person name="Narusaka Y."/>
            <person name="Takano Y."/>
            <person name="Kubo Y."/>
            <person name="Shirasu K."/>
        </authorList>
    </citation>
    <scope>NUCLEOTIDE SEQUENCE [LARGE SCALE GENOMIC DNA]</scope>
    <source>
        <strain evidence="2 3">Nara gc5</strain>
    </source>
</reference>
<keyword evidence="3" id="KW-1185">Reference proteome</keyword>
<reference evidence="2 3" key="2">
    <citation type="submission" date="2020-04" db="EMBL/GenBank/DDBJ databases">
        <title>Genome sequencing and assembly of multiple isolates from the Colletotrichum gloeosporioides species complex.</title>
        <authorList>
            <person name="Gan P."/>
            <person name="Shirasu K."/>
        </authorList>
    </citation>
    <scope>NUCLEOTIDE SEQUENCE [LARGE SCALE GENOMIC DNA]</scope>
    <source>
        <strain evidence="2 3">Nara gc5</strain>
    </source>
</reference>
<proteinExistence type="predicted"/>
<feature type="domain" description="Winged helix-turn helix" evidence="1">
    <location>
        <begin position="51"/>
        <end position="96"/>
    </location>
</feature>
<dbReference type="OrthoDB" id="5077913at2759"/>
<evidence type="ECO:0000313" key="3">
    <source>
        <dbReference type="Proteomes" id="UP000011096"/>
    </source>
</evidence>
<dbReference type="EMBL" id="ANPB02000010">
    <property type="protein sequence ID" value="KAF4475595.1"/>
    <property type="molecule type" value="Genomic_DNA"/>
</dbReference>
<accession>A0A7J6IHY3</accession>
<evidence type="ECO:0000259" key="1">
    <source>
        <dbReference type="Pfam" id="PF13592"/>
    </source>
</evidence>
<comment type="caution">
    <text evidence="2">The sequence shown here is derived from an EMBL/GenBank/DDBJ whole genome shotgun (WGS) entry which is preliminary data.</text>
</comment>
<dbReference type="InParanoid" id="A0A7J6IHY3"/>
<organism evidence="2 3">
    <name type="scientific">Colletotrichum fructicola (strain Nara gc5)</name>
    <name type="common">Anthracnose fungus</name>
    <name type="synonym">Colletotrichum gloeosporioides (strain Nara gc5)</name>
    <dbReference type="NCBI Taxonomy" id="1213859"/>
    <lineage>
        <taxon>Eukaryota</taxon>
        <taxon>Fungi</taxon>
        <taxon>Dikarya</taxon>
        <taxon>Ascomycota</taxon>
        <taxon>Pezizomycotina</taxon>
        <taxon>Sordariomycetes</taxon>
        <taxon>Hypocreomycetidae</taxon>
        <taxon>Glomerellales</taxon>
        <taxon>Glomerellaceae</taxon>
        <taxon>Colletotrichum</taxon>
        <taxon>Colletotrichum gloeosporioides species complex</taxon>
    </lineage>
</organism>
<gene>
    <name evidence="2" type="ORF">CGGC5_v015973</name>
</gene>
<dbReference type="InterPro" id="IPR025959">
    <property type="entry name" value="Winged_HTH_dom"/>
</dbReference>
<protein>
    <recommendedName>
        <fullName evidence="1">Winged helix-turn helix domain-containing protein</fullName>
    </recommendedName>
</protein>
<sequence length="113" mass="12821">MAPNLVASQHELIRDMIIHAPSNGVGRRRSITPPILAALCERLIEKPDPYRDEIVIVLSDEFDTLVTATRISRALASAGWSKKVARRVAQERNADLRDFYLHKLSAFRSYHLI</sequence>
<name>A0A7J6IHY3_COLFN</name>
<dbReference type="Proteomes" id="UP000011096">
    <property type="component" value="Unassembled WGS sequence"/>
</dbReference>
<dbReference type="RefSeq" id="XP_066007327.1">
    <property type="nucleotide sequence ID" value="XM_066153374.1"/>
</dbReference>
<evidence type="ECO:0000313" key="2">
    <source>
        <dbReference type="EMBL" id="KAF4475595.1"/>
    </source>
</evidence>
<dbReference type="GeneID" id="90980465"/>
<dbReference type="AlphaFoldDB" id="A0A7J6IHY3"/>
<dbReference type="Pfam" id="PF13592">
    <property type="entry name" value="HTH_33"/>
    <property type="match status" value="1"/>
</dbReference>